<name>A0A5C6Q9D1_9GAMM</name>
<dbReference type="InterPro" id="IPR027625">
    <property type="entry name" value="OvoA_Cterm"/>
</dbReference>
<dbReference type="InterPro" id="IPR027577">
    <property type="entry name" value="OvoA_Nterm"/>
</dbReference>
<keyword evidence="2" id="KW-0408">Iron</keyword>
<reference evidence="8 9" key="1">
    <citation type="submission" date="2019-07" db="EMBL/GenBank/DDBJ databases">
        <title>Genomes of sea-ice associated Colwellia species.</title>
        <authorList>
            <person name="Bowman J.P."/>
        </authorList>
    </citation>
    <scope>NUCLEOTIDE SEQUENCE [LARGE SCALE GENOMIC DNA]</scope>
    <source>
        <strain evidence="8 9">ACAM 459</strain>
    </source>
</reference>
<sequence length="752" mass="86347">MDTNKYNEVSEPKSPTLMGDSVNGKRAELKRYFKATWQRYDSLFSLVNNDEAYYQRPERLRHPLIFYFGHTACFYINKLILGKYIDERINPRIEAICAVGVDEMSWDDLNSAHYDWPAVDEVRVYRQQVFTVVDHIIDTMSLVLPIKQNSLAWIILMGCEHERIHIETSSVIMRMLPLASLTPNECWPTCLQTDSPPNNVLMPVEGSVIKFGKPTSDDSFGWDNEYGCATLALDDFHAAKYLVSNEEFLGFVESGGYQNTFLWTQEGQQWLAYSEATMPRFWLKQSGEYWQRNLLNEMPLPLDWPVEVNYLEAKAFCNWKNSLDDKALSDNGLSDKDNQGLYRLPSEGEWLSLREQVEGDLLSWQKAPGNINSEYFASSCPINMFSQGDFYDIVGNVWQWTESAIDGFNGFSVHPLYDDFSTPTFDGKHNLIKGGSWISTGNEAMQNSRYAFRRHFFQHAGFRYVVSKNENVPNLADNHYETDTQVCRQLHNHFEQLNSLSASLPNTKQQPKKDPNLAVNEQHLASNYLDRLANTIVKVVDKYNVKPMLKCLDLGCNVGGLSFILAKYYSSIDAVDFSARYIQYGVKLQQGESIRYVMPREGELTDFHEFTLPIELQEQSKNIHFSQGDIGNLKNIFAGYDVIIAQNTLEQSYDPALFLAHVHQRLNAQGILVIISDYQFTEEVTDKTKWLGGQKINGENLTGFEALTALLSNNFTLVDEQEVTQIIKTNTRHFTVVQPHLTIWQLKEDNRH</sequence>
<dbReference type="NCBIfam" id="TIGR04345">
    <property type="entry name" value="ovoA_Cterm"/>
    <property type="match status" value="1"/>
</dbReference>
<dbReference type="PANTHER" id="PTHR23150">
    <property type="entry name" value="SULFATASE MODIFYING FACTOR 1, 2"/>
    <property type="match status" value="1"/>
</dbReference>
<evidence type="ECO:0000313" key="9">
    <source>
        <dbReference type="Proteomes" id="UP000321822"/>
    </source>
</evidence>
<dbReference type="RefSeq" id="WP_146790353.1">
    <property type="nucleotide sequence ID" value="NZ_VOLT01000010.1"/>
</dbReference>
<dbReference type="EMBL" id="VOLT01000010">
    <property type="protein sequence ID" value="TWX65654.1"/>
    <property type="molecule type" value="Genomic_DNA"/>
</dbReference>
<dbReference type="InterPro" id="IPR051043">
    <property type="entry name" value="Sulfatase_Mod_Factor_Kinase"/>
</dbReference>
<dbReference type="Gene3D" id="3.40.50.150">
    <property type="entry name" value="Vaccinia Virus protein VP39"/>
    <property type="match status" value="1"/>
</dbReference>
<dbReference type="Pfam" id="PF03781">
    <property type="entry name" value="FGE-sulfatase"/>
    <property type="match status" value="1"/>
</dbReference>
<dbReference type="InterPro" id="IPR024775">
    <property type="entry name" value="DinB-like"/>
</dbReference>
<evidence type="ECO:0000256" key="1">
    <source>
        <dbReference type="ARBA" id="ARBA00023002"/>
    </source>
</evidence>
<feature type="region of interest" description="Disordered" evidence="4">
    <location>
        <begin position="1"/>
        <end position="20"/>
    </location>
</feature>
<evidence type="ECO:0000259" key="5">
    <source>
        <dbReference type="Pfam" id="PF03781"/>
    </source>
</evidence>
<dbReference type="InterPro" id="IPR025714">
    <property type="entry name" value="Methyltranfer_dom"/>
</dbReference>
<dbReference type="InterPro" id="IPR016187">
    <property type="entry name" value="CTDL_fold"/>
</dbReference>
<dbReference type="OrthoDB" id="9768004at2"/>
<dbReference type="AlphaFoldDB" id="A0A5C6Q9D1"/>
<comment type="pathway">
    <text evidence="3">Amino-acid biosynthesis; ergothioneine biosynthesis.</text>
</comment>
<dbReference type="GO" id="GO:0120147">
    <property type="term" value="F:formylglycine-generating oxidase activity"/>
    <property type="evidence" value="ECO:0007669"/>
    <property type="project" value="TreeGrafter"/>
</dbReference>
<dbReference type="InterPro" id="IPR005532">
    <property type="entry name" value="SUMF_dom"/>
</dbReference>
<evidence type="ECO:0000313" key="8">
    <source>
        <dbReference type="EMBL" id="TWX65654.1"/>
    </source>
</evidence>
<feature type="domain" description="Sulfatase-modifying factor enzyme-like" evidence="5">
    <location>
        <begin position="206"/>
        <end position="465"/>
    </location>
</feature>
<dbReference type="InterPro" id="IPR029063">
    <property type="entry name" value="SAM-dependent_MTases_sf"/>
</dbReference>
<evidence type="ECO:0000256" key="4">
    <source>
        <dbReference type="SAM" id="MobiDB-lite"/>
    </source>
</evidence>
<feature type="domain" description="Methyltransferase" evidence="7">
    <location>
        <begin position="618"/>
        <end position="691"/>
    </location>
</feature>
<evidence type="ECO:0000259" key="6">
    <source>
        <dbReference type="Pfam" id="PF12867"/>
    </source>
</evidence>
<dbReference type="Pfam" id="PF13847">
    <property type="entry name" value="Methyltransf_31"/>
    <property type="match status" value="1"/>
</dbReference>
<dbReference type="Pfam" id="PF12867">
    <property type="entry name" value="DinB_2"/>
    <property type="match status" value="1"/>
</dbReference>
<dbReference type="InterPro" id="IPR042095">
    <property type="entry name" value="SUMF_sf"/>
</dbReference>
<accession>A0A5C6Q9D1</accession>
<protein>
    <submittedName>
        <fullName evidence="8">5-histidylcysteine sulfoxide synthase</fullName>
    </submittedName>
</protein>
<comment type="caution">
    <text evidence="8">The sequence shown here is derived from an EMBL/GenBank/DDBJ whole genome shotgun (WGS) entry which is preliminary data.</text>
</comment>
<evidence type="ECO:0000259" key="7">
    <source>
        <dbReference type="Pfam" id="PF13847"/>
    </source>
</evidence>
<dbReference type="Proteomes" id="UP000321822">
    <property type="component" value="Unassembled WGS sequence"/>
</dbReference>
<feature type="domain" description="DinB-like" evidence="6">
    <location>
        <begin position="33"/>
        <end position="168"/>
    </location>
</feature>
<evidence type="ECO:0000256" key="2">
    <source>
        <dbReference type="ARBA" id="ARBA00023004"/>
    </source>
</evidence>
<evidence type="ECO:0000256" key="3">
    <source>
        <dbReference type="ARBA" id="ARBA00037882"/>
    </source>
</evidence>
<dbReference type="PANTHER" id="PTHR23150:SF26">
    <property type="entry name" value="GENERIC METHYLTRANSFERASE"/>
    <property type="match status" value="1"/>
</dbReference>
<keyword evidence="1" id="KW-0560">Oxidoreductase</keyword>
<dbReference type="Gene3D" id="3.90.1580.10">
    <property type="entry name" value="paralog of FGE (formylglycine-generating enzyme)"/>
    <property type="match status" value="1"/>
</dbReference>
<organism evidence="8 9">
    <name type="scientific">Colwellia demingiae</name>
    <dbReference type="NCBI Taxonomy" id="89401"/>
    <lineage>
        <taxon>Bacteria</taxon>
        <taxon>Pseudomonadati</taxon>
        <taxon>Pseudomonadota</taxon>
        <taxon>Gammaproteobacteria</taxon>
        <taxon>Alteromonadales</taxon>
        <taxon>Colwelliaceae</taxon>
        <taxon>Colwellia</taxon>
    </lineage>
</organism>
<dbReference type="FunFam" id="3.90.1580.10:FF:000006">
    <property type="entry name" value="Generic methyltransferase, putative"/>
    <property type="match status" value="1"/>
</dbReference>
<dbReference type="CDD" id="cd02440">
    <property type="entry name" value="AdoMet_MTases"/>
    <property type="match status" value="1"/>
</dbReference>
<gene>
    <name evidence="8" type="primary">ovoA</name>
    <name evidence="8" type="ORF">ESZ36_17840</name>
</gene>
<dbReference type="SUPFAM" id="SSF56436">
    <property type="entry name" value="C-type lectin-like"/>
    <property type="match status" value="1"/>
</dbReference>
<keyword evidence="9" id="KW-1185">Reference proteome</keyword>
<dbReference type="SUPFAM" id="SSF53335">
    <property type="entry name" value="S-adenosyl-L-methionine-dependent methyltransferases"/>
    <property type="match status" value="1"/>
</dbReference>
<proteinExistence type="predicted"/>
<dbReference type="NCBIfam" id="TIGR04344">
    <property type="entry name" value="ovoA_Nterm"/>
    <property type="match status" value="1"/>
</dbReference>